<dbReference type="Proteomes" id="UP001556118">
    <property type="component" value="Unassembled WGS sequence"/>
</dbReference>
<dbReference type="Gene3D" id="1.20.1250.20">
    <property type="entry name" value="MFS general substrate transporter like domains"/>
    <property type="match status" value="2"/>
</dbReference>
<dbReference type="InterPro" id="IPR036259">
    <property type="entry name" value="MFS_trans_sf"/>
</dbReference>
<keyword evidence="2 4" id="KW-1133">Transmembrane helix</keyword>
<feature type="transmembrane region" description="Helical" evidence="4">
    <location>
        <begin position="109"/>
        <end position="130"/>
    </location>
</feature>
<feature type="transmembrane region" description="Helical" evidence="4">
    <location>
        <begin position="384"/>
        <end position="403"/>
    </location>
</feature>
<dbReference type="RefSeq" id="WP_367772910.1">
    <property type="nucleotide sequence ID" value="NZ_JBFNXR010000031.1"/>
</dbReference>
<dbReference type="EMBL" id="JBFNXR010000031">
    <property type="protein sequence ID" value="MEW9855424.1"/>
    <property type="molecule type" value="Genomic_DNA"/>
</dbReference>
<comment type="caution">
    <text evidence="6">The sequence shown here is derived from an EMBL/GenBank/DDBJ whole genome shotgun (WGS) entry which is preliminary data.</text>
</comment>
<dbReference type="SUPFAM" id="SSF103473">
    <property type="entry name" value="MFS general substrate transporter"/>
    <property type="match status" value="1"/>
</dbReference>
<evidence type="ECO:0000256" key="2">
    <source>
        <dbReference type="ARBA" id="ARBA00022989"/>
    </source>
</evidence>
<feature type="domain" description="Major facilitator superfamily (MFS) profile" evidence="5">
    <location>
        <begin position="19"/>
        <end position="409"/>
    </location>
</feature>
<keyword evidence="1 4" id="KW-0812">Transmembrane</keyword>
<protein>
    <submittedName>
        <fullName evidence="6">MFS transporter</fullName>
    </submittedName>
</protein>
<dbReference type="Pfam" id="PF07690">
    <property type="entry name" value="MFS_1"/>
    <property type="match status" value="2"/>
</dbReference>
<dbReference type="PANTHER" id="PTHR11360">
    <property type="entry name" value="MONOCARBOXYLATE TRANSPORTER"/>
    <property type="match status" value="1"/>
</dbReference>
<keyword evidence="7" id="KW-1185">Reference proteome</keyword>
<dbReference type="PROSITE" id="PS50850">
    <property type="entry name" value="MFS"/>
    <property type="match status" value="1"/>
</dbReference>
<feature type="transmembrane region" description="Helical" evidence="4">
    <location>
        <begin position="61"/>
        <end position="78"/>
    </location>
</feature>
<feature type="transmembrane region" description="Helical" evidence="4">
    <location>
        <begin position="293"/>
        <end position="312"/>
    </location>
</feature>
<feature type="transmembrane region" description="Helical" evidence="4">
    <location>
        <begin position="229"/>
        <end position="251"/>
    </location>
</feature>
<name>A0ABV3RBH0_9SPHN</name>
<dbReference type="PANTHER" id="PTHR11360:SF290">
    <property type="entry name" value="MONOCARBOXYLATE MFS PERMEASE"/>
    <property type="match status" value="1"/>
</dbReference>
<feature type="transmembrane region" description="Helical" evidence="4">
    <location>
        <begin position="20"/>
        <end position="41"/>
    </location>
</feature>
<evidence type="ECO:0000259" key="5">
    <source>
        <dbReference type="PROSITE" id="PS50850"/>
    </source>
</evidence>
<feature type="transmembrane region" description="Helical" evidence="4">
    <location>
        <begin position="349"/>
        <end position="372"/>
    </location>
</feature>
<feature type="transmembrane region" description="Helical" evidence="4">
    <location>
        <begin position="85"/>
        <end position="103"/>
    </location>
</feature>
<evidence type="ECO:0000256" key="3">
    <source>
        <dbReference type="ARBA" id="ARBA00023136"/>
    </source>
</evidence>
<evidence type="ECO:0000256" key="1">
    <source>
        <dbReference type="ARBA" id="ARBA00022692"/>
    </source>
</evidence>
<proteinExistence type="predicted"/>
<dbReference type="InterPro" id="IPR050327">
    <property type="entry name" value="Proton-linked_MCT"/>
</dbReference>
<dbReference type="InterPro" id="IPR011701">
    <property type="entry name" value="MFS"/>
</dbReference>
<reference evidence="6 7" key="1">
    <citation type="submission" date="2024-06" db="EMBL/GenBank/DDBJ databases">
        <title>Novosphingobium rhizovicinus M1R2S20.</title>
        <authorList>
            <person name="Sun J.-Q."/>
        </authorList>
    </citation>
    <scope>NUCLEOTIDE SEQUENCE [LARGE SCALE GENOMIC DNA]</scope>
    <source>
        <strain evidence="6 7">M1R2S20</strain>
    </source>
</reference>
<keyword evidence="3 4" id="KW-0472">Membrane</keyword>
<feature type="transmembrane region" description="Helical" evidence="4">
    <location>
        <begin position="173"/>
        <end position="194"/>
    </location>
</feature>
<sequence length="431" mass="43681">MTDDRTTGAAQEWRDNWGLVLAGAGGMTLAALPLASIGVMMAPIEAEMGWGRASISTGPSAAALVSMCFAAFAGLAVDRFGPRRIGIAAAGSICAAVALLSQVSESHAVWWSLWIFVGIAGAAMPTVWLAPISRLFQAGRGLAVAVVLSGAGISSSLVPIVTNALVEQYGWRVAYLALAGIWGGLAIPLVVLLFNFKLAATTPADTPKAPPQSALPGLTARQGLASPTYYKVVIAVLASMLASSALAINLVPILDFRGFDGSTAAALAGLVGVMTLIGKVVGGYLTDRLGARVMASAALFLSCVLPVGLLFGSGDLRLFTVAVVIYGLMAGATLGAVICLVSGHFGARAFGVLCGGVNAAMALGISLGPLLANGIYDRTHSYEPIMWAAIPLMLLAGALFASLGSFPKFGTKAEPGDEPLVIPGTAAAGAP</sequence>
<accession>A0ABV3RBH0</accession>
<organism evidence="6 7">
    <name type="scientific">Novosphingobium rhizovicinum</name>
    <dbReference type="NCBI Taxonomy" id="3228928"/>
    <lineage>
        <taxon>Bacteria</taxon>
        <taxon>Pseudomonadati</taxon>
        <taxon>Pseudomonadota</taxon>
        <taxon>Alphaproteobacteria</taxon>
        <taxon>Sphingomonadales</taxon>
        <taxon>Sphingomonadaceae</taxon>
        <taxon>Novosphingobium</taxon>
    </lineage>
</organism>
<feature type="transmembrane region" description="Helical" evidence="4">
    <location>
        <begin position="263"/>
        <end position="281"/>
    </location>
</feature>
<feature type="transmembrane region" description="Helical" evidence="4">
    <location>
        <begin position="318"/>
        <end position="342"/>
    </location>
</feature>
<feature type="transmembrane region" description="Helical" evidence="4">
    <location>
        <begin position="142"/>
        <end position="161"/>
    </location>
</feature>
<dbReference type="InterPro" id="IPR020846">
    <property type="entry name" value="MFS_dom"/>
</dbReference>
<evidence type="ECO:0000313" key="6">
    <source>
        <dbReference type="EMBL" id="MEW9855424.1"/>
    </source>
</evidence>
<gene>
    <name evidence="6" type="ORF">ABUH87_09600</name>
</gene>
<evidence type="ECO:0000313" key="7">
    <source>
        <dbReference type="Proteomes" id="UP001556118"/>
    </source>
</evidence>
<evidence type="ECO:0000256" key="4">
    <source>
        <dbReference type="SAM" id="Phobius"/>
    </source>
</evidence>